<protein>
    <recommendedName>
        <fullName evidence="2">peptidylprolyl isomerase</fullName>
        <ecNumber evidence="2">5.2.1.8</ecNumber>
    </recommendedName>
</protein>
<keyword evidence="4" id="KW-0413">Isomerase</keyword>
<dbReference type="SUPFAM" id="SSF50891">
    <property type="entry name" value="Cyclophilin-like"/>
    <property type="match status" value="1"/>
</dbReference>
<proteinExistence type="predicted"/>
<reference evidence="8 9" key="1">
    <citation type="journal article" date="2018" name="Mol. Biol. Evol.">
        <title>Broad Genomic Sampling Reveals a Smut Pathogenic Ancestry of the Fungal Clade Ustilaginomycotina.</title>
        <authorList>
            <person name="Kijpornyongpan T."/>
            <person name="Mondo S.J."/>
            <person name="Barry K."/>
            <person name="Sandor L."/>
            <person name="Lee J."/>
            <person name="Lipzen A."/>
            <person name="Pangilinan J."/>
            <person name="LaButti K."/>
            <person name="Hainaut M."/>
            <person name="Henrissat B."/>
            <person name="Grigoriev I.V."/>
            <person name="Spatafora J.W."/>
            <person name="Aime M.C."/>
        </authorList>
    </citation>
    <scope>NUCLEOTIDE SEQUENCE [LARGE SCALE GENOMIC DNA]</scope>
    <source>
        <strain evidence="8 9">MCA 5214</strain>
    </source>
</reference>
<evidence type="ECO:0000256" key="4">
    <source>
        <dbReference type="ARBA" id="ARBA00023235"/>
    </source>
</evidence>
<dbReference type="OrthoDB" id="193499at2759"/>
<dbReference type="PROSITE" id="PS50005">
    <property type="entry name" value="TPR"/>
    <property type="match status" value="1"/>
</dbReference>
<keyword evidence="3" id="KW-0697">Rotamase</keyword>
<dbReference type="PRINTS" id="PR00153">
    <property type="entry name" value="CSAPPISMRASE"/>
</dbReference>
<feature type="domain" description="PPIase cyclophilin-type" evidence="7">
    <location>
        <begin position="1"/>
        <end position="104"/>
    </location>
</feature>
<dbReference type="GeneID" id="37027248"/>
<keyword evidence="5" id="KW-0802">TPR repeat</keyword>
<dbReference type="GO" id="GO:0006457">
    <property type="term" value="P:protein folding"/>
    <property type="evidence" value="ECO:0007669"/>
    <property type="project" value="TreeGrafter"/>
</dbReference>
<evidence type="ECO:0000313" key="9">
    <source>
        <dbReference type="Proteomes" id="UP000245884"/>
    </source>
</evidence>
<evidence type="ECO:0000256" key="1">
    <source>
        <dbReference type="ARBA" id="ARBA00000971"/>
    </source>
</evidence>
<dbReference type="EC" id="5.2.1.8" evidence="2"/>
<dbReference type="InterPro" id="IPR002130">
    <property type="entry name" value="Cyclophilin-type_PPIase_dom"/>
</dbReference>
<feature type="region of interest" description="Disordered" evidence="6">
    <location>
        <begin position="299"/>
        <end position="335"/>
    </location>
</feature>
<feature type="compositionally biased region" description="Basic residues" evidence="6">
    <location>
        <begin position="325"/>
        <end position="335"/>
    </location>
</feature>
<dbReference type="PROSITE" id="PS50072">
    <property type="entry name" value="CSA_PPIASE_2"/>
    <property type="match status" value="1"/>
</dbReference>
<feature type="compositionally biased region" description="Basic and acidic residues" evidence="6">
    <location>
        <begin position="307"/>
        <end position="324"/>
    </location>
</feature>
<evidence type="ECO:0000256" key="5">
    <source>
        <dbReference type="PROSITE-ProRule" id="PRU00339"/>
    </source>
</evidence>
<dbReference type="Pfam" id="PF00160">
    <property type="entry name" value="Pro_isomerase"/>
    <property type="match status" value="1"/>
</dbReference>
<dbReference type="Gene3D" id="1.25.40.10">
    <property type="entry name" value="Tetratricopeptide repeat domain"/>
    <property type="match status" value="1"/>
</dbReference>
<evidence type="ECO:0000256" key="6">
    <source>
        <dbReference type="SAM" id="MobiDB-lite"/>
    </source>
</evidence>
<dbReference type="Proteomes" id="UP000245884">
    <property type="component" value="Unassembled WGS sequence"/>
</dbReference>
<evidence type="ECO:0000256" key="2">
    <source>
        <dbReference type="ARBA" id="ARBA00013194"/>
    </source>
</evidence>
<dbReference type="InterPro" id="IPR011990">
    <property type="entry name" value="TPR-like_helical_dom_sf"/>
</dbReference>
<dbReference type="Gene3D" id="2.40.100.10">
    <property type="entry name" value="Cyclophilin-like"/>
    <property type="match status" value="1"/>
</dbReference>
<evidence type="ECO:0000313" key="8">
    <source>
        <dbReference type="EMBL" id="PWN29448.1"/>
    </source>
</evidence>
<name>A0A316UXE8_9BASI</name>
<dbReference type="GO" id="GO:0003755">
    <property type="term" value="F:peptidyl-prolyl cis-trans isomerase activity"/>
    <property type="evidence" value="ECO:0007669"/>
    <property type="project" value="UniProtKB-KW"/>
</dbReference>
<dbReference type="EMBL" id="KZ819663">
    <property type="protein sequence ID" value="PWN29448.1"/>
    <property type="molecule type" value="Genomic_DNA"/>
</dbReference>
<feature type="repeat" description="TPR" evidence="5">
    <location>
        <begin position="272"/>
        <end position="305"/>
    </location>
</feature>
<organism evidence="8 9">
    <name type="scientific">Jaminaea rosea</name>
    <dbReference type="NCBI Taxonomy" id="1569628"/>
    <lineage>
        <taxon>Eukaryota</taxon>
        <taxon>Fungi</taxon>
        <taxon>Dikarya</taxon>
        <taxon>Basidiomycota</taxon>
        <taxon>Ustilaginomycotina</taxon>
        <taxon>Exobasidiomycetes</taxon>
        <taxon>Microstromatales</taxon>
        <taxon>Microstromatales incertae sedis</taxon>
        <taxon>Jaminaea</taxon>
    </lineage>
</organism>
<dbReference type="RefSeq" id="XP_025364060.1">
    <property type="nucleotide sequence ID" value="XM_025505425.1"/>
</dbReference>
<evidence type="ECO:0000256" key="3">
    <source>
        <dbReference type="ARBA" id="ARBA00023110"/>
    </source>
</evidence>
<comment type="catalytic activity">
    <reaction evidence="1">
        <text>[protein]-peptidylproline (omega=180) = [protein]-peptidylproline (omega=0)</text>
        <dbReference type="Rhea" id="RHEA:16237"/>
        <dbReference type="Rhea" id="RHEA-COMP:10747"/>
        <dbReference type="Rhea" id="RHEA-COMP:10748"/>
        <dbReference type="ChEBI" id="CHEBI:83833"/>
        <dbReference type="ChEBI" id="CHEBI:83834"/>
        <dbReference type="EC" id="5.2.1.8"/>
    </reaction>
</comment>
<dbReference type="STRING" id="1569628.A0A316UXE8"/>
<dbReference type="PANTHER" id="PTHR11071">
    <property type="entry name" value="PEPTIDYL-PROLYL CIS-TRANS ISOMERASE"/>
    <property type="match status" value="1"/>
</dbReference>
<sequence length="335" mass="36318">MIQGGDFTNGDGTGGVSIYGEKFADEDLTGKHDRPFLLSMANAGPNTNGSQFFITTVPTPHLDGKHVVFGRVLAGKDVVRQIEKTQKGANDKPVKAITIESAGELQRSEEENGWGIEADASGDKYEEFPEDRETENVEESPEIALRISQELKSMGGTLFASGSYGPALAKFTKSLRYLNVHPVLPDTHDSKAKPEFAREYTQLKAALYLNSALCALKMAEAAAGDVKKEGAQGEAKAHARQAEDSASSAISVVESYHVPGSATSSKDDADLAKAYYRRALARSRLNDFEGAGSDLTDAARVQPNDAGIKREKVKLEEAKKAQKERQRRQYAKMFG</sequence>
<keyword evidence="9" id="KW-1185">Reference proteome</keyword>
<accession>A0A316UXE8</accession>
<dbReference type="InterPro" id="IPR029000">
    <property type="entry name" value="Cyclophilin-like_dom_sf"/>
</dbReference>
<gene>
    <name evidence="8" type="ORF">BDZ90DRAFT_230319</name>
</gene>
<dbReference type="SUPFAM" id="SSF48452">
    <property type="entry name" value="TPR-like"/>
    <property type="match status" value="1"/>
</dbReference>
<dbReference type="AlphaFoldDB" id="A0A316UXE8"/>
<dbReference type="InterPro" id="IPR019734">
    <property type="entry name" value="TPR_rpt"/>
</dbReference>
<dbReference type="GO" id="GO:0016018">
    <property type="term" value="F:cyclosporin A binding"/>
    <property type="evidence" value="ECO:0007669"/>
    <property type="project" value="TreeGrafter"/>
</dbReference>
<evidence type="ECO:0000259" key="7">
    <source>
        <dbReference type="PROSITE" id="PS50072"/>
    </source>
</evidence>
<dbReference type="GO" id="GO:0005737">
    <property type="term" value="C:cytoplasm"/>
    <property type="evidence" value="ECO:0007669"/>
    <property type="project" value="TreeGrafter"/>
</dbReference>
<dbReference type="PANTHER" id="PTHR11071:SF561">
    <property type="entry name" value="PEPTIDYL-PROLYL CIS-TRANS ISOMERASE D-RELATED"/>
    <property type="match status" value="1"/>
</dbReference>